<proteinExistence type="predicted"/>
<evidence type="ECO:0000313" key="2">
    <source>
        <dbReference type="Proteomes" id="UP001202328"/>
    </source>
</evidence>
<gene>
    <name evidence="1" type="ORF">MKW98_002711</name>
</gene>
<dbReference type="EMBL" id="JAJJMB010012161">
    <property type="protein sequence ID" value="KAI3885319.1"/>
    <property type="molecule type" value="Genomic_DNA"/>
</dbReference>
<reference evidence="1" key="1">
    <citation type="submission" date="2022-04" db="EMBL/GenBank/DDBJ databases">
        <title>A functionally conserved STORR gene fusion in Papaver species that diverged 16.8 million years ago.</title>
        <authorList>
            <person name="Catania T."/>
        </authorList>
    </citation>
    <scope>NUCLEOTIDE SEQUENCE</scope>
    <source>
        <strain evidence="1">S-188037</strain>
    </source>
</reference>
<comment type="caution">
    <text evidence="1">The sequence shown here is derived from an EMBL/GenBank/DDBJ whole genome shotgun (WGS) entry which is preliminary data.</text>
</comment>
<sequence length="229" mass="26050">MLRCLNAGTSQVTGRQIKVSSTTTTTQLPPWSSNWCLVYSNVDSLYLAGDLGMKRSSYPTSEPLESSVKAQNITKEFLQKIRPQDVLWLYLLPEKELDVLLLLKSLVIERATYVGHEHIAKKFDLKMLRKLHCHLMDGDTNKLSSELVNTEFFIDQNEDLEGGQIEDNDKTQASLILRLSKMGKNTLRRINNLLEEVSAPINVKSRKKKNSSRTRNNDVSLMHSLKFGL</sequence>
<dbReference type="PANTHER" id="PTHR48237">
    <property type="entry name" value="GAMMA-TUBULIN COMPLEX COMPONENT"/>
    <property type="match status" value="1"/>
</dbReference>
<dbReference type="Proteomes" id="UP001202328">
    <property type="component" value="Unassembled WGS sequence"/>
</dbReference>
<keyword evidence="2" id="KW-1185">Reference proteome</keyword>
<protein>
    <submittedName>
        <fullName evidence="1">Uncharacterized protein</fullName>
    </submittedName>
</protein>
<accession>A0AAD4XCL3</accession>
<organism evidence="1 2">
    <name type="scientific">Papaver atlanticum</name>
    <dbReference type="NCBI Taxonomy" id="357466"/>
    <lineage>
        <taxon>Eukaryota</taxon>
        <taxon>Viridiplantae</taxon>
        <taxon>Streptophyta</taxon>
        <taxon>Embryophyta</taxon>
        <taxon>Tracheophyta</taxon>
        <taxon>Spermatophyta</taxon>
        <taxon>Magnoliopsida</taxon>
        <taxon>Ranunculales</taxon>
        <taxon>Papaveraceae</taxon>
        <taxon>Papaveroideae</taxon>
        <taxon>Papaver</taxon>
    </lineage>
</organism>
<name>A0AAD4XCL3_9MAGN</name>
<dbReference type="PANTHER" id="PTHR48237:SF1">
    <property type="entry name" value="SPC97_SPC98 FAMILY OF SPINDLE POLE BODY (SBP) COMPONENT"/>
    <property type="match status" value="1"/>
</dbReference>
<evidence type="ECO:0000313" key="1">
    <source>
        <dbReference type="EMBL" id="KAI3885319.1"/>
    </source>
</evidence>
<dbReference type="AlphaFoldDB" id="A0AAD4XCL3"/>